<dbReference type="SUPFAM" id="SSF47413">
    <property type="entry name" value="lambda repressor-like DNA-binding domains"/>
    <property type="match status" value="1"/>
</dbReference>
<sequence length="58" mass="6661">MTNKIKEARLKAGLTQKAAAEYLEMPLRTFQDWEYGSNAPKYVINMAVKMLNAIQKNK</sequence>
<evidence type="ECO:0000313" key="2">
    <source>
        <dbReference type="EMBL" id="DAD79370.1"/>
    </source>
</evidence>
<dbReference type="CDD" id="cd00093">
    <property type="entry name" value="HTH_XRE"/>
    <property type="match status" value="1"/>
</dbReference>
<proteinExistence type="predicted"/>
<dbReference type="Gene3D" id="1.10.260.40">
    <property type="entry name" value="lambda repressor-like DNA-binding domains"/>
    <property type="match status" value="1"/>
</dbReference>
<name>A0A8S5MAU4_9CAUD</name>
<dbReference type="Pfam" id="PF01381">
    <property type="entry name" value="HTH_3"/>
    <property type="match status" value="1"/>
</dbReference>
<dbReference type="InterPro" id="IPR001387">
    <property type="entry name" value="Cro/C1-type_HTH"/>
</dbReference>
<accession>A0A8S5MAU4</accession>
<dbReference type="InterPro" id="IPR010982">
    <property type="entry name" value="Lambda_DNA-bd_dom_sf"/>
</dbReference>
<organism evidence="2">
    <name type="scientific">Podoviridae sp. ctxOS2</name>
    <dbReference type="NCBI Taxonomy" id="2826590"/>
    <lineage>
        <taxon>Viruses</taxon>
        <taxon>Duplodnaviria</taxon>
        <taxon>Heunggongvirae</taxon>
        <taxon>Uroviricota</taxon>
        <taxon>Caudoviricetes</taxon>
    </lineage>
</organism>
<evidence type="ECO:0000259" key="1">
    <source>
        <dbReference type="PROSITE" id="PS50943"/>
    </source>
</evidence>
<reference evidence="2" key="1">
    <citation type="journal article" date="2021" name="Proc. Natl. Acad. Sci. U.S.A.">
        <title>A Catalog of Tens of Thousands of Viruses from Human Metagenomes Reveals Hidden Associations with Chronic Diseases.</title>
        <authorList>
            <person name="Tisza M.J."/>
            <person name="Buck C.B."/>
        </authorList>
    </citation>
    <scope>NUCLEOTIDE SEQUENCE</scope>
    <source>
        <strain evidence="2">CtxOS2</strain>
    </source>
</reference>
<dbReference type="GO" id="GO:0003677">
    <property type="term" value="F:DNA binding"/>
    <property type="evidence" value="ECO:0007669"/>
    <property type="project" value="InterPro"/>
</dbReference>
<feature type="domain" description="HTH cro/C1-type" evidence="1">
    <location>
        <begin position="5"/>
        <end position="41"/>
    </location>
</feature>
<dbReference type="EMBL" id="BK014864">
    <property type="protein sequence ID" value="DAD79370.1"/>
    <property type="molecule type" value="Genomic_DNA"/>
</dbReference>
<dbReference type="PROSITE" id="PS50943">
    <property type="entry name" value="HTH_CROC1"/>
    <property type="match status" value="1"/>
</dbReference>
<protein>
    <submittedName>
        <fullName evidence="2">Putative transcriptional regulator</fullName>
    </submittedName>
</protein>